<dbReference type="Proteomes" id="UP000008227">
    <property type="component" value="Chromosome 13"/>
</dbReference>
<dbReference type="AlphaFoldDB" id="A0A8W4FIN9"/>
<dbReference type="GeneTree" id="ENSGT00390000005532"/>
<dbReference type="PANTHER" id="PTHR31796:SF2">
    <property type="entry name" value="SUZ DOMAIN-CONTAINING PROTEIN 1"/>
    <property type="match status" value="1"/>
</dbReference>
<evidence type="ECO:0000313" key="3">
    <source>
        <dbReference type="Ensembl" id="ENSSSCP00000079196.1"/>
    </source>
</evidence>
<reference evidence="3" key="3">
    <citation type="submission" date="2025-09" db="UniProtKB">
        <authorList>
            <consortium name="Ensembl"/>
        </authorList>
    </citation>
    <scope>IDENTIFICATION</scope>
</reference>
<sequence length="152" mass="17000">MHLNRKLGDGEALQDAGAGRGWERREKRESKMRKLLRAGRRLQIAGRKSKFPPKVPIVIQDDSLPTGPFPQIRILKRSTSSAVFRSPNSTSRPALPSSCKQILGSASTDKQQEKPILNRPTRISQPENSRQPNNVIRQPSGPDGSQGFKQRR</sequence>
<feature type="compositionally biased region" description="Polar residues" evidence="1">
    <location>
        <begin position="79"/>
        <end position="109"/>
    </location>
</feature>
<protein>
    <recommendedName>
        <fullName evidence="2">SUZ-C domain-containing protein</fullName>
    </recommendedName>
</protein>
<name>A0A8W4FIN9_PIG</name>
<dbReference type="InterPro" id="IPR039228">
    <property type="entry name" value="SZRD1"/>
</dbReference>
<evidence type="ECO:0000256" key="1">
    <source>
        <dbReference type="SAM" id="MobiDB-lite"/>
    </source>
</evidence>
<evidence type="ECO:0000259" key="2">
    <source>
        <dbReference type="PROSITE" id="PS51938"/>
    </source>
</evidence>
<dbReference type="PROSITE" id="PS51938">
    <property type="entry name" value="SUZ_C"/>
    <property type="match status" value="1"/>
</dbReference>
<reference evidence="3" key="1">
    <citation type="journal article" date="2020" name="Gigascience">
        <title>An improved pig reference genome sequence to enable pig genetics and genomics research.</title>
        <authorList>
            <person name="Warr A."/>
            <person name="Affara N."/>
            <person name="Aken B."/>
            <person name="Beiki H."/>
            <person name="Bickhart D.M."/>
            <person name="Billis K."/>
            <person name="Chow W."/>
            <person name="Eory L."/>
            <person name="Finlayson H.A."/>
            <person name="Flicek P."/>
            <person name="Giron C.G."/>
            <person name="Griffin D.K."/>
            <person name="Hall R."/>
            <person name="Hannum G."/>
            <person name="Hourlier T."/>
            <person name="Howe K."/>
            <person name="Hume D.A."/>
            <person name="Izuogu O."/>
            <person name="Kim K."/>
            <person name="Koren S."/>
            <person name="Liu H."/>
            <person name="Manchanda N."/>
            <person name="Martin F.J."/>
            <person name="Nonneman D.J."/>
            <person name="O'Connor R.E."/>
            <person name="Phillippy A.M."/>
            <person name="Rohrer G.A."/>
            <person name="Rosen B.D."/>
            <person name="Rund L.A."/>
            <person name="Sargent C.A."/>
            <person name="Schook L.B."/>
            <person name="Schroeder S.G."/>
            <person name="Schwartz A.S."/>
            <person name="Skinner B.M."/>
            <person name="Talbot R."/>
            <person name="Tseng E."/>
            <person name="Tuggle C.K."/>
            <person name="Watson M."/>
            <person name="Smith T.P.L."/>
            <person name="Archibald A.L."/>
        </authorList>
    </citation>
    <scope>NUCLEOTIDE SEQUENCE [LARGE SCALE GENOMIC DNA]</scope>
    <source>
        <strain evidence="3">Duroc</strain>
    </source>
</reference>
<feature type="compositionally biased region" description="Polar residues" evidence="1">
    <location>
        <begin position="121"/>
        <end position="137"/>
    </location>
</feature>
<dbReference type="InterPro" id="IPR024642">
    <property type="entry name" value="SUZ-C"/>
</dbReference>
<organism evidence="3 4">
    <name type="scientific">Sus scrofa</name>
    <name type="common">Pig</name>
    <dbReference type="NCBI Taxonomy" id="9823"/>
    <lineage>
        <taxon>Eukaryota</taxon>
        <taxon>Metazoa</taxon>
        <taxon>Chordata</taxon>
        <taxon>Craniata</taxon>
        <taxon>Vertebrata</taxon>
        <taxon>Euteleostomi</taxon>
        <taxon>Mammalia</taxon>
        <taxon>Eutheria</taxon>
        <taxon>Laurasiatheria</taxon>
        <taxon>Artiodactyla</taxon>
        <taxon>Suina</taxon>
        <taxon>Suidae</taxon>
        <taxon>Sus</taxon>
    </lineage>
</organism>
<reference evidence="3" key="2">
    <citation type="submission" date="2025-08" db="UniProtKB">
        <authorList>
            <consortium name="Ensembl"/>
        </authorList>
    </citation>
    <scope>IDENTIFICATION</scope>
</reference>
<feature type="region of interest" description="Disordered" evidence="1">
    <location>
        <begin position="1"/>
        <end position="31"/>
    </location>
</feature>
<dbReference type="PANTHER" id="PTHR31796">
    <property type="entry name" value="SUZ DOMAIN-CONTAINING PROTEIN 1"/>
    <property type="match status" value="1"/>
</dbReference>
<feature type="region of interest" description="Disordered" evidence="1">
    <location>
        <begin position="79"/>
        <end position="152"/>
    </location>
</feature>
<dbReference type="Pfam" id="PF12901">
    <property type="entry name" value="SUZ-C"/>
    <property type="match status" value="1"/>
</dbReference>
<keyword evidence="4" id="KW-1185">Reference proteome</keyword>
<proteinExistence type="predicted"/>
<feature type="domain" description="SUZ-C" evidence="2">
    <location>
        <begin position="111"/>
        <end position="152"/>
    </location>
</feature>
<evidence type="ECO:0000313" key="4">
    <source>
        <dbReference type="Proteomes" id="UP000008227"/>
    </source>
</evidence>
<accession>A0A8W4FIN9</accession>
<dbReference type="Ensembl" id="ENSSSCT00000055136.2">
    <property type="protein sequence ID" value="ENSSSCP00000079196.1"/>
    <property type="gene ID" value="ENSSSCG00000035672.2"/>
</dbReference>